<evidence type="ECO:0000313" key="2">
    <source>
        <dbReference type="Proteomes" id="UP000075920"/>
    </source>
</evidence>
<reference evidence="2" key="1">
    <citation type="submission" date="2013-03" db="EMBL/GenBank/DDBJ databases">
        <title>The Genome Sequence of Anopheles minimus MINIMUS1.</title>
        <authorList>
            <consortium name="The Broad Institute Genomics Platform"/>
            <person name="Neafsey D.E."/>
            <person name="Walton C."/>
            <person name="Walker B."/>
            <person name="Young S.K."/>
            <person name="Zeng Q."/>
            <person name="Gargeya S."/>
            <person name="Fitzgerald M."/>
            <person name="Haas B."/>
            <person name="Abouelleil A."/>
            <person name="Allen A.W."/>
            <person name="Alvarado L."/>
            <person name="Arachchi H.M."/>
            <person name="Berlin A.M."/>
            <person name="Chapman S.B."/>
            <person name="Gainer-Dewar J."/>
            <person name="Goldberg J."/>
            <person name="Griggs A."/>
            <person name="Gujja S."/>
            <person name="Hansen M."/>
            <person name="Howarth C."/>
            <person name="Imamovic A."/>
            <person name="Ireland A."/>
            <person name="Larimer J."/>
            <person name="McCowan C."/>
            <person name="Murphy C."/>
            <person name="Pearson M."/>
            <person name="Poon T.W."/>
            <person name="Priest M."/>
            <person name="Roberts A."/>
            <person name="Saif S."/>
            <person name="Shea T."/>
            <person name="Sisk P."/>
            <person name="Sykes S."/>
            <person name="Wortman J."/>
            <person name="Nusbaum C."/>
            <person name="Birren B."/>
        </authorList>
    </citation>
    <scope>NUCLEOTIDE SEQUENCE [LARGE SCALE GENOMIC DNA]</scope>
    <source>
        <strain evidence="2">MINIMUS1</strain>
    </source>
</reference>
<sequence length="159" mass="17876">MEPDGSGGWDSFHLQIVIFVNMKTKILLHVNYKSHDGSCFAICSINFFLLLGLGCKNAGLSLTLRYVNIRRTNTLGFENGGPFSSFRFDLHLHRFVHPARQEMPHASLALLIDSTMLMLSDSRSRNTLSRDILPNSERIVVWASWVMANSGSSTPYDAR</sequence>
<dbReference type="VEuPathDB" id="VectorBase:AMIN001825"/>
<reference evidence="1" key="2">
    <citation type="submission" date="2020-05" db="UniProtKB">
        <authorList>
            <consortium name="EnsemblMetazoa"/>
        </authorList>
    </citation>
    <scope>IDENTIFICATION</scope>
    <source>
        <strain evidence="1">MINIMUS1</strain>
    </source>
</reference>
<accession>A0A182VUT1</accession>
<keyword evidence="2" id="KW-1185">Reference proteome</keyword>
<dbReference type="AlphaFoldDB" id="A0A182VUT1"/>
<organism evidence="1 2">
    <name type="scientific">Anopheles minimus</name>
    <dbReference type="NCBI Taxonomy" id="112268"/>
    <lineage>
        <taxon>Eukaryota</taxon>
        <taxon>Metazoa</taxon>
        <taxon>Ecdysozoa</taxon>
        <taxon>Arthropoda</taxon>
        <taxon>Hexapoda</taxon>
        <taxon>Insecta</taxon>
        <taxon>Pterygota</taxon>
        <taxon>Neoptera</taxon>
        <taxon>Endopterygota</taxon>
        <taxon>Diptera</taxon>
        <taxon>Nematocera</taxon>
        <taxon>Culicoidea</taxon>
        <taxon>Culicidae</taxon>
        <taxon>Anophelinae</taxon>
        <taxon>Anopheles</taxon>
    </lineage>
</organism>
<dbReference type="EnsemblMetazoa" id="AMIN001825-RA">
    <property type="protein sequence ID" value="AMIN001825-PA"/>
    <property type="gene ID" value="AMIN001825"/>
</dbReference>
<proteinExistence type="predicted"/>
<dbReference type="Proteomes" id="UP000075920">
    <property type="component" value="Unassembled WGS sequence"/>
</dbReference>
<evidence type="ECO:0000313" key="1">
    <source>
        <dbReference type="EnsemblMetazoa" id="AMIN001825-PA"/>
    </source>
</evidence>
<name>A0A182VUT1_9DIPT</name>
<protein>
    <submittedName>
        <fullName evidence="1">Uncharacterized protein</fullName>
    </submittedName>
</protein>